<dbReference type="AlphaFoldDB" id="A0A4R6DJ18"/>
<protein>
    <submittedName>
        <fullName evidence="2">2-polyprenyl-6-methoxyphenol hydroxylase-like FAD-dependent oxidoreductase</fullName>
    </submittedName>
</protein>
<dbReference type="Proteomes" id="UP000295764">
    <property type="component" value="Unassembled WGS sequence"/>
</dbReference>
<dbReference type="OrthoDB" id="3356051at2"/>
<dbReference type="Pfam" id="PF13450">
    <property type="entry name" value="NAD_binding_8"/>
    <property type="match status" value="1"/>
</dbReference>
<gene>
    <name evidence="2" type="ORF">EDF64_10455</name>
</gene>
<reference evidence="2 3" key="1">
    <citation type="submission" date="2019-03" db="EMBL/GenBank/DDBJ databases">
        <title>Genomic analyses of the natural microbiome of Caenorhabditis elegans.</title>
        <authorList>
            <person name="Samuel B."/>
        </authorList>
    </citation>
    <scope>NUCLEOTIDE SEQUENCE [LARGE SCALE GENOMIC DNA]</scope>
    <source>
        <strain evidence="2 3">JUb65</strain>
    </source>
</reference>
<dbReference type="PRINTS" id="PR00420">
    <property type="entry name" value="RNGMNOXGNASE"/>
</dbReference>
<dbReference type="InterPro" id="IPR054707">
    <property type="entry name" value="DhpH_subs-bd"/>
</dbReference>
<evidence type="ECO:0000313" key="3">
    <source>
        <dbReference type="Proteomes" id="UP000295764"/>
    </source>
</evidence>
<dbReference type="InterPro" id="IPR053212">
    <property type="entry name" value="DHP_3-monooxygenase"/>
</dbReference>
<proteinExistence type="predicted"/>
<organism evidence="2 3">
    <name type="scientific">Curtobacterium flaccumfaciens</name>
    <dbReference type="NCBI Taxonomy" id="2035"/>
    <lineage>
        <taxon>Bacteria</taxon>
        <taxon>Bacillati</taxon>
        <taxon>Actinomycetota</taxon>
        <taxon>Actinomycetes</taxon>
        <taxon>Micrococcales</taxon>
        <taxon>Microbacteriaceae</taxon>
        <taxon>Curtobacterium</taxon>
    </lineage>
</organism>
<dbReference type="Pfam" id="PF22607">
    <property type="entry name" value="FAD_binding-like"/>
    <property type="match status" value="1"/>
</dbReference>
<dbReference type="RefSeq" id="WP_133519353.1">
    <property type="nucleotide sequence ID" value="NZ_SNVW01000004.1"/>
</dbReference>
<dbReference type="NCBIfam" id="NF005566">
    <property type="entry name" value="PRK07236.1"/>
    <property type="match status" value="1"/>
</dbReference>
<accession>A0A4R6DJ18</accession>
<evidence type="ECO:0000313" key="2">
    <source>
        <dbReference type="EMBL" id="TDN44653.1"/>
    </source>
</evidence>
<feature type="domain" description="2,6-dihydroxypyridine 3-monooxygenase substrate binding" evidence="1">
    <location>
        <begin position="175"/>
        <end position="302"/>
    </location>
</feature>
<comment type="caution">
    <text evidence="2">The sequence shown here is derived from an EMBL/GenBank/DDBJ whole genome shotgun (WGS) entry which is preliminary data.</text>
</comment>
<name>A0A4R6DJ18_9MICO</name>
<dbReference type="SUPFAM" id="SSF51905">
    <property type="entry name" value="FAD/NAD(P)-binding domain"/>
    <property type="match status" value="1"/>
</dbReference>
<evidence type="ECO:0000259" key="1">
    <source>
        <dbReference type="Pfam" id="PF22607"/>
    </source>
</evidence>
<dbReference type="PANTHER" id="PTHR47469">
    <property type="entry name" value="MONOOXYGENASE-LIKE"/>
    <property type="match status" value="1"/>
</dbReference>
<dbReference type="InterPro" id="IPR036188">
    <property type="entry name" value="FAD/NAD-bd_sf"/>
</dbReference>
<dbReference type="PANTHER" id="PTHR47469:SF2">
    <property type="entry name" value="OS06G0597600 PROTEIN"/>
    <property type="match status" value="1"/>
</dbReference>
<dbReference type="EMBL" id="SNVW01000004">
    <property type="protein sequence ID" value="TDN44653.1"/>
    <property type="molecule type" value="Genomic_DNA"/>
</dbReference>
<sequence>MTTSTPFRSPTRRRVAVVGGSLGGLFAATLLKQDGHDVTVFERSPTGLERRGAGLVAQQDLFLVLRRLGLDRAADVGVLAHERITLDQSGHVVSRDRTPQTQVSWDHLWVTLRNQLDADEYLLDHRVDEVRADDAHAEVVSADGRARSFDLVVGADGANSAVRRFVAPEAHTNRYVGYSTWRGLIPERALHGDAADVLLERFAFFTGPHSHVLGYLVPGPGGETEPGLRRYNWVWYRPLGPSRLERIMRESGRPPTGSSLAPGDLPDLLRDELHSDAVSELPPQFAAAVLAEPAPFLQAIVDYVAPRLVAGRALLTGDAAAVVRPHTAMGAAKAAGDALALSDALARRPLDAALSTYASDRLDVARAVAQYGVRLGRSMPFAREG</sequence>
<dbReference type="Gene3D" id="3.50.50.60">
    <property type="entry name" value="FAD/NAD(P)-binding domain"/>
    <property type="match status" value="2"/>
</dbReference>
<dbReference type="SUPFAM" id="SSF54373">
    <property type="entry name" value="FAD-linked reductases, C-terminal domain"/>
    <property type="match status" value="1"/>
</dbReference>